<accession>A0ABQ4WTT3</accession>
<reference evidence="2" key="1">
    <citation type="journal article" date="2022" name="Int. J. Mol. Sci.">
        <title>Draft Genome of Tanacetum Coccineum: Genomic Comparison of Closely Related Tanacetum-Family Plants.</title>
        <authorList>
            <person name="Yamashiro T."/>
            <person name="Shiraishi A."/>
            <person name="Nakayama K."/>
            <person name="Satake H."/>
        </authorList>
    </citation>
    <scope>NUCLEOTIDE SEQUENCE</scope>
</reference>
<evidence type="ECO:0000313" key="3">
    <source>
        <dbReference type="Proteomes" id="UP001151760"/>
    </source>
</evidence>
<keyword evidence="3" id="KW-1185">Reference proteome</keyword>
<name>A0ABQ4WTT3_9ASTR</name>
<gene>
    <name evidence="2" type="ORF">Tco_0629433</name>
</gene>
<dbReference type="EMBL" id="BQNB010008911">
    <property type="protein sequence ID" value="GJS56071.1"/>
    <property type="molecule type" value="Genomic_DNA"/>
</dbReference>
<evidence type="ECO:0000313" key="2">
    <source>
        <dbReference type="EMBL" id="GJS56071.1"/>
    </source>
</evidence>
<organism evidence="2 3">
    <name type="scientific">Tanacetum coccineum</name>
    <dbReference type="NCBI Taxonomy" id="301880"/>
    <lineage>
        <taxon>Eukaryota</taxon>
        <taxon>Viridiplantae</taxon>
        <taxon>Streptophyta</taxon>
        <taxon>Embryophyta</taxon>
        <taxon>Tracheophyta</taxon>
        <taxon>Spermatophyta</taxon>
        <taxon>Magnoliopsida</taxon>
        <taxon>eudicotyledons</taxon>
        <taxon>Gunneridae</taxon>
        <taxon>Pentapetalae</taxon>
        <taxon>asterids</taxon>
        <taxon>campanulids</taxon>
        <taxon>Asterales</taxon>
        <taxon>Asteraceae</taxon>
        <taxon>Asteroideae</taxon>
        <taxon>Anthemideae</taxon>
        <taxon>Anthemidinae</taxon>
        <taxon>Tanacetum</taxon>
    </lineage>
</organism>
<dbReference type="Proteomes" id="UP001151760">
    <property type="component" value="Unassembled WGS sequence"/>
</dbReference>
<feature type="region of interest" description="Disordered" evidence="1">
    <location>
        <begin position="136"/>
        <end position="168"/>
    </location>
</feature>
<protein>
    <submittedName>
        <fullName evidence="2">Uncharacterized protein</fullName>
    </submittedName>
</protein>
<reference evidence="2" key="2">
    <citation type="submission" date="2022-01" db="EMBL/GenBank/DDBJ databases">
        <authorList>
            <person name="Yamashiro T."/>
            <person name="Shiraishi A."/>
            <person name="Satake H."/>
            <person name="Nakayama K."/>
        </authorList>
    </citation>
    <scope>NUCLEOTIDE SEQUENCE</scope>
</reference>
<comment type="caution">
    <text evidence="2">The sequence shown here is derived from an EMBL/GenBank/DDBJ whole genome shotgun (WGS) entry which is preliminary data.</text>
</comment>
<feature type="compositionally biased region" description="Basic and acidic residues" evidence="1">
    <location>
        <begin position="142"/>
        <end position="168"/>
    </location>
</feature>
<sequence>MHSGSSLLTGGQQRGIISPFGAMHAGSSLLTGGQQRGIISPFGAMHAGSSLLTGGQQRGIISPFGAMHAGSYLLARQPRGVLSVWGVMPLFIPLADGIEPRHHYDRCIGGFETMKVEVSNSREALLDQVIKVFSDSTPESKVQSEVHRSRNGTRKADRKETKGHGDSA</sequence>
<proteinExistence type="predicted"/>
<evidence type="ECO:0000256" key="1">
    <source>
        <dbReference type="SAM" id="MobiDB-lite"/>
    </source>
</evidence>